<name>A0A383UXD7_BLUHO</name>
<proteinExistence type="predicted"/>
<feature type="domain" description="PH" evidence="2">
    <location>
        <begin position="134"/>
        <end position="275"/>
    </location>
</feature>
<dbReference type="EMBL" id="UNSH01000064">
    <property type="protein sequence ID" value="SZF04245.1"/>
    <property type="molecule type" value="Genomic_DNA"/>
</dbReference>
<dbReference type="SUPFAM" id="SSF52047">
    <property type="entry name" value="RNI-like"/>
    <property type="match status" value="1"/>
</dbReference>
<dbReference type="InterPro" id="IPR001849">
    <property type="entry name" value="PH_domain"/>
</dbReference>
<dbReference type="PROSITE" id="PS50003">
    <property type="entry name" value="PH_DOMAIN"/>
    <property type="match status" value="1"/>
</dbReference>
<dbReference type="InterPro" id="IPR057334">
    <property type="entry name" value="PH_2nd_LRR"/>
</dbReference>
<organism evidence="3 4">
    <name type="scientific">Blumeria hordei</name>
    <name type="common">Barley powdery mildew</name>
    <name type="synonym">Blumeria graminis f. sp. hordei</name>
    <dbReference type="NCBI Taxonomy" id="2867405"/>
    <lineage>
        <taxon>Eukaryota</taxon>
        <taxon>Fungi</taxon>
        <taxon>Dikarya</taxon>
        <taxon>Ascomycota</taxon>
        <taxon>Pezizomycotina</taxon>
        <taxon>Leotiomycetes</taxon>
        <taxon>Erysiphales</taxon>
        <taxon>Erysiphaceae</taxon>
        <taxon>Blumeria</taxon>
    </lineage>
</organism>
<dbReference type="VEuPathDB" id="FungiDB:BLGHR1_15041"/>
<evidence type="ECO:0000259" key="2">
    <source>
        <dbReference type="PROSITE" id="PS50003"/>
    </source>
</evidence>
<dbReference type="PANTHER" id="PTHR24114:SF41">
    <property type="entry name" value="PH DOMAIN-CONTAINING PROTEIN"/>
    <property type="match status" value="1"/>
</dbReference>
<dbReference type="Gene3D" id="3.80.10.10">
    <property type="entry name" value="Ribonuclease Inhibitor"/>
    <property type="match status" value="1"/>
</dbReference>
<sequence>MAPSVKETTGGRRKSLNLFSRGSLAGLTQINTEQDTGLTEESSKKLKKKLGRRTSIFGLGSTGSLPVSQDGTSCTQVERCESPKARLKTQQKGRPLSVFGSLGKRSVNNEDSDMTTSAPETCLQDIGLHPSHKTVLYHGEIQTTTGMFRKKKEYLVLTDTHLIRFKNYSRASDDFPLIPPPTGGRSNSVRQKSSTSAGSVQDVQSTGSHASSDNENRIPLAQIVCVIKAEDGKPFFTTEVVYLDEEYHGVGSIQLILHDRKEAELWQTSIRGAAEKSRLIAQQSYPPRVINYLVFALEKEEDYDSTHFQIFRVVRRASASKTKSSDELQKLGSAVYYLVVGLNRVHLIPVPDFSSSSGQLVFPKGNRCTYGIVSLVDLKLSYEDDKFEVAFRNPLSPAEVLDLAASATPDIAICLLKAWKYLKPLWEDHNFNFSGPRNVIFLSESADHNNEDLDCFERTLVAYCLAYKVTPTNIQYAVDWEAEDAPEFQLWRPRYSKMYSRAELLAIMRALRYNEFFRSISFKDIDLHSLHGTIDVYGNENATLETRSGISLPKYFNLRPHEKSILYQEIQALALKSTRLRRMNFTNTLPRRRPRDNFDIEGGEMDQDPGCEIVGALLPLCQNQITNVTWIVLSGIELGETDLDFLVPGLHKPQSKIRAIELSRCDLTDRGIMQLVTHLERQNTTLELIDLSGNPGRISLQKFQGSMSRFTNIRSLNLSRTSWTSGEDPLILPEVIVTWRLEELCLNGIVLNEQTIDSVSTYLASEMSDYLRLLQMEQCNLSGEHVAILMRSMARDGQGGRALEFNVSGNRVEKGIGEIVKAIKANRTPNRLYLRMIEFTKEDHFRQLLQALRTNTTIKCLDISKASLPDDAGAETCECLRAVFASNRTLEELDISGEQSHLEVTRFGIGLNHALTGLEYNDTLKLLRIEYQNLGLEGANTLSSVIEKNTGLTHILCENNDINLQGFTTIVNAVAKNNTILELPFLQDDQATSLKRMNANICETRRSTIVTNRTSGVRSSVQRTLHHLGVSKPTKREMTPHDVDAVVRILNERWEYEIERLRKFLERNNAIANGHSIQDIEDVVSEAELSPTIALSDKEILSQVLSNTTPKVEAKNPVDESLNLKFDIEYAMGNLIHENNSNNMENSRNSNGNSQQLQNISFLKLPEISSLGSEILFGLDETKSMFSLDS</sequence>
<dbReference type="Pfam" id="PF25353">
    <property type="entry name" value="PH_2nd_LRR"/>
    <property type="match status" value="1"/>
</dbReference>
<feature type="region of interest" description="Disordered" evidence="1">
    <location>
        <begin position="174"/>
        <end position="214"/>
    </location>
</feature>
<dbReference type="PANTHER" id="PTHR24114">
    <property type="entry name" value="LEUCINE RICH REPEAT FAMILY PROTEIN"/>
    <property type="match status" value="1"/>
</dbReference>
<evidence type="ECO:0000313" key="4">
    <source>
        <dbReference type="Proteomes" id="UP000275772"/>
    </source>
</evidence>
<evidence type="ECO:0000256" key="1">
    <source>
        <dbReference type="SAM" id="MobiDB-lite"/>
    </source>
</evidence>
<dbReference type="InterPro" id="IPR052394">
    <property type="entry name" value="LRR-containing"/>
</dbReference>
<feature type="region of interest" description="Disordered" evidence="1">
    <location>
        <begin position="90"/>
        <end position="118"/>
    </location>
</feature>
<dbReference type="AlphaFoldDB" id="A0A383UXD7"/>
<dbReference type="Proteomes" id="UP000275772">
    <property type="component" value="Unassembled WGS sequence"/>
</dbReference>
<reference evidence="3 4" key="1">
    <citation type="submission" date="2017-11" db="EMBL/GenBank/DDBJ databases">
        <authorList>
            <person name="Kracher B."/>
        </authorList>
    </citation>
    <scope>NUCLEOTIDE SEQUENCE [LARGE SCALE GENOMIC DNA]</scope>
    <source>
        <strain evidence="3 4">RACE1</strain>
    </source>
</reference>
<feature type="compositionally biased region" description="Polar residues" evidence="1">
    <location>
        <begin position="184"/>
        <end position="213"/>
    </location>
</feature>
<dbReference type="InterPro" id="IPR032675">
    <property type="entry name" value="LRR_dom_sf"/>
</dbReference>
<evidence type="ECO:0000313" key="3">
    <source>
        <dbReference type="EMBL" id="SZF04245.1"/>
    </source>
</evidence>
<gene>
    <name evidence="3" type="ORF">BLGHR1_15041</name>
</gene>
<accession>A0A383UXD7</accession>
<protein>
    <recommendedName>
        <fullName evidence="2">PH domain-containing protein</fullName>
    </recommendedName>
</protein>